<dbReference type="SUPFAM" id="SSF53167">
    <property type="entry name" value="Purine and uridine phosphorylases"/>
    <property type="match status" value="1"/>
</dbReference>
<dbReference type="InterPro" id="IPR056884">
    <property type="entry name" value="NPHP3-like_N"/>
</dbReference>
<gene>
    <name evidence="4" type="ORF">QBC36DRAFT_68131</name>
</gene>
<evidence type="ECO:0000259" key="3">
    <source>
        <dbReference type="PROSITE" id="PS50837"/>
    </source>
</evidence>
<name>A0AAN6W0X6_9PEZI</name>
<evidence type="ECO:0000256" key="1">
    <source>
        <dbReference type="ARBA" id="ARBA00022737"/>
    </source>
</evidence>
<keyword evidence="1" id="KW-0677">Repeat</keyword>
<protein>
    <recommendedName>
        <fullName evidence="3">NACHT domain-containing protein</fullName>
    </recommendedName>
</protein>
<dbReference type="InterPro" id="IPR007111">
    <property type="entry name" value="NACHT_NTPase"/>
</dbReference>
<accession>A0AAN6W0X6</accession>
<dbReference type="Proteomes" id="UP001302321">
    <property type="component" value="Unassembled WGS sequence"/>
</dbReference>
<dbReference type="AlphaFoldDB" id="A0AAN6W0X6"/>
<dbReference type="InterPro" id="IPR035994">
    <property type="entry name" value="Nucleoside_phosphorylase_sf"/>
</dbReference>
<proteinExistence type="predicted"/>
<organism evidence="4 5">
    <name type="scientific">Triangularia setosa</name>
    <dbReference type="NCBI Taxonomy" id="2587417"/>
    <lineage>
        <taxon>Eukaryota</taxon>
        <taxon>Fungi</taxon>
        <taxon>Dikarya</taxon>
        <taxon>Ascomycota</taxon>
        <taxon>Pezizomycotina</taxon>
        <taxon>Sordariomycetes</taxon>
        <taxon>Sordariomycetidae</taxon>
        <taxon>Sordariales</taxon>
        <taxon>Podosporaceae</taxon>
        <taxon>Triangularia</taxon>
    </lineage>
</organism>
<comment type="caution">
    <text evidence="4">The sequence shown here is derived from an EMBL/GenBank/DDBJ whole genome shotgun (WGS) entry which is preliminary data.</text>
</comment>
<dbReference type="PANTHER" id="PTHR46082:SF6">
    <property type="entry name" value="AAA+ ATPASE DOMAIN-CONTAINING PROTEIN-RELATED"/>
    <property type="match status" value="1"/>
</dbReference>
<feature type="region of interest" description="Disordered" evidence="2">
    <location>
        <begin position="1072"/>
        <end position="1092"/>
    </location>
</feature>
<feature type="region of interest" description="Disordered" evidence="2">
    <location>
        <begin position="1"/>
        <end position="22"/>
    </location>
</feature>
<feature type="domain" description="NACHT" evidence="3">
    <location>
        <begin position="718"/>
        <end position="867"/>
    </location>
</feature>
<dbReference type="GO" id="GO:0003824">
    <property type="term" value="F:catalytic activity"/>
    <property type="evidence" value="ECO:0007669"/>
    <property type="project" value="InterPro"/>
</dbReference>
<dbReference type="Gene3D" id="3.40.50.1580">
    <property type="entry name" value="Nucleoside phosphorylase domain"/>
    <property type="match status" value="1"/>
</dbReference>
<dbReference type="PANTHER" id="PTHR46082">
    <property type="entry name" value="ATP/GTP-BINDING PROTEIN-RELATED"/>
    <property type="match status" value="1"/>
</dbReference>
<dbReference type="InterPro" id="IPR027417">
    <property type="entry name" value="P-loop_NTPase"/>
</dbReference>
<evidence type="ECO:0000313" key="4">
    <source>
        <dbReference type="EMBL" id="KAK4172895.1"/>
    </source>
</evidence>
<dbReference type="EMBL" id="MU866385">
    <property type="protein sequence ID" value="KAK4172895.1"/>
    <property type="molecule type" value="Genomic_DNA"/>
</dbReference>
<reference evidence="4" key="1">
    <citation type="journal article" date="2023" name="Mol. Phylogenet. Evol.">
        <title>Genome-scale phylogeny and comparative genomics of the fungal order Sordariales.</title>
        <authorList>
            <person name="Hensen N."/>
            <person name="Bonometti L."/>
            <person name="Westerberg I."/>
            <person name="Brannstrom I.O."/>
            <person name="Guillou S."/>
            <person name="Cros-Aarteil S."/>
            <person name="Calhoun S."/>
            <person name="Haridas S."/>
            <person name="Kuo A."/>
            <person name="Mondo S."/>
            <person name="Pangilinan J."/>
            <person name="Riley R."/>
            <person name="LaButti K."/>
            <person name="Andreopoulos B."/>
            <person name="Lipzen A."/>
            <person name="Chen C."/>
            <person name="Yan M."/>
            <person name="Daum C."/>
            <person name="Ng V."/>
            <person name="Clum A."/>
            <person name="Steindorff A."/>
            <person name="Ohm R.A."/>
            <person name="Martin F."/>
            <person name="Silar P."/>
            <person name="Natvig D.O."/>
            <person name="Lalanne C."/>
            <person name="Gautier V."/>
            <person name="Ament-Velasquez S.L."/>
            <person name="Kruys A."/>
            <person name="Hutchinson M.I."/>
            <person name="Powell A.J."/>
            <person name="Barry K."/>
            <person name="Miller A.N."/>
            <person name="Grigoriev I.V."/>
            <person name="Debuchy R."/>
            <person name="Gladieux P."/>
            <person name="Hiltunen Thoren M."/>
            <person name="Johannesson H."/>
        </authorList>
    </citation>
    <scope>NUCLEOTIDE SEQUENCE</scope>
    <source>
        <strain evidence="4">CBS 892.96</strain>
    </source>
</reference>
<dbReference type="GO" id="GO:0009116">
    <property type="term" value="P:nucleoside metabolic process"/>
    <property type="evidence" value="ECO:0007669"/>
    <property type="project" value="InterPro"/>
</dbReference>
<dbReference type="InterPro" id="IPR053137">
    <property type="entry name" value="NLR-like"/>
</dbReference>
<sequence>MSDRHGPSTNARLQPGTQTHLDRPFRREDFHVAIICALALEYDAVSLAVDHFWDEGDGGDIFGRAVGDNNTYRTGRMGKHDVVLTLLPGMGKASAAASTANMKASFPNLRIALLVGVCGGVPIINISGEAPVEGANPNMLFLGDVVVSKMIIQYDFGRQYPGGFSHKSDRDAAAGAIRPLSKDVQNLLLCNLETEHGKSLLRRKTAEYLRSLQHMAVSREHERSYLFPGPARDKLFPNDYRHKHRLLDDSRCEACAAGTEAICERAIKTSCAELGCNEEMLVYRKSSQTSSAGLKRKRLHVQDSEGSLFPQIFTGCIASGDTVMKSGELRDQLAQKHGVIAFEMEGAGVWDEIPCLIVKGVCDYADSHKSKAWQPYAAATATAAAKAILEQLPVTDKPTAPSENQQREIQAGIVLRQLDQTIGRMDVETLLSWISGLPMKQHPFIFPILHTDPMFDWIFHNADYKTWTSSTPPGIFWISGPFRRVDPRLLVPSYIASIQATTVTTPSDVLSHLVCRPGHDGVRGIILSILKLSTSHMGPQARANVIKMLLHHLVQVAQQHVLQNGWGSRFAEGIREKQQISMLLLESPLELLTATFKEALGHEPLQSTLSILIDTFDNSEASGIDENLFRTLGSLAQWFSTAALNVRIVVTSPVFAGRERILKDVPVIMHDIERMECLRSLEFNNTRYDKITQQSRGSCEWIWQHCEYKAWRASDTSKVLYIQGKPGSGKSTLTKFFSSELASREHAVVANYFYSYREGEVQRSHRNMLRKILYDILNQDESFFYFHFQNEYRSRRQYGTVTEWDYEALKRILSSLSGHPHSKLIFMVIDAVDESDDEDRRIILGLLFELCASSCQCTFKIFIASRPVKQLDVRNKESYRFIRMQDQTKEDIERFARSFLQNLQISNIVEDAAEYIVDNAHGVFLWVSLIGKELLTWVEDGLSEEEIYECLTYLPTELQELYERMFRNLESTSRNPRDRLYRRRMIQLVLFSRRPLDVQELLHAIAIADNIDESFIPSKKSFIQRISTEHRVLSCAGNFLEIKMEKGEDETSCLLRVLVLQIRILNHGANKNPMHCGRKGDSPGHSSNSSRVFPSPERLFRLIFF</sequence>
<evidence type="ECO:0000256" key="2">
    <source>
        <dbReference type="SAM" id="MobiDB-lite"/>
    </source>
</evidence>
<dbReference type="SUPFAM" id="SSF52540">
    <property type="entry name" value="P-loop containing nucleoside triphosphate hydrolases"/>
    <property type="match status" value="1"/>
</dbReference>
<feature type="compositionally biased region" description="Polar residues" evidence="2">
    <location>
        <begin position="7"/>
        <end position="19"/>
    </location>
</feature>
<dbReference type="Pfam" id="PF24883">
    <property type="entry name" value="NPHP3_N"/>
    <property type="match status" value="1"/>
</dbReference>
<reference evidence="4" key="2">
    <citation type="submission" date="2023-05" db="EMBL/GenBank/DDBJ databases">
        <authorList>
            <consortium name="Lawrence Berkeley National Laboratory"/>
            <person name="Steindorff A."/>
            <person name="Hensen N."/>
            <person name="Bonometti L."/>
            <person name="Westerberg I."/>
            <person name="Brannstrom I.O."/>
            <person name="Guillou S."/>
            <person name="Cros-Aarteil S."/>
            <person name="Calhoun S."/>
            <person name="Haridas S."/>
            <person name="Kuo A."/>
            <person name="Mondo S."/>
            <person name="Pangilinan J."/>
            <person name="Riley R."/>
            <person name="Labutti K."/>
            <person name="Andreopoulos B."/>
            <person name="Lipzen A."/>
            <person name="Chen C."/>
            <person name="Yanf M."/>
            <person name="Daum C."/>
            <person name="Ng V."/>
            <person name="Clum A."/>
            <person name="Ohm R."/>
            <person name="Martin F."/>
            <person name="Silar P."/>
            <person name="Natvig D."/>
            <person name="Lalanne C."/>
            <person name="Gautier V."/>
            <person name="Ament-Velasquez S.L."/>
            <person name="Kruys A."/>
            <person name="Hutchinson M.I."/>
            <person name="Powell A.J."/>
            <person name="Barry K."/>
            <person name="Miller A.N."/>
            <person name="Grigoriev I.V."/>
            <person name="Debuchy R."/>
            <person name="Gladieux P."/>
            <person name="Thoren M.H."/>
            <person name="Johannesson H."/>
        </authorList>
    </citation>
    <scope>NUCLEOTIDE SEQUENCE</scope>
    <source>
        <strain evidence="4">CBS 892.96</strain>
    </source>
</reference>
<dbReference type="PROSITE" id="PS50837">
    <property type="entry name" value="NACHT"/>
    <property type="match status" value="1"/>
</dbReference>
<evidence type="ECO:0000313" key="5">
    <source>
        <dbReference type="Proteomes" id="UP001302321"/>
    </source>
</evidence>
<keyword evidence="5" id="KW-1185">Reference proteome</keyword>
<dbReference type="Gene3D" id="3.40.50.300">
    <property type="entry name" value="P-loop containing nucleotide triphosphate hydrolases"/>
    <property type="match status" value="1"/>
</dbReference>